<proteinExistence type="predicted"/>
<feature type="non-terminal residue" evidence="3">
    <location>
        <position position="1"/>
    </location>
</feature>
<organism evidence="3 4">
    <name type="scientific">Sphaeroforma arctica JP610</name>
    <dbReference type="NCBI Taxonomy" id="667725"/>
    <lineage>
        <taxon>Eukaryota</taxon>
        <taxon>Ichthyosporea</taxon>
        <taxon>Ichthyophonida</taxon>
        <taxon>Sphaeroforma</taxon>
    </lineage>
</organism>
<gene>
    <name evidence="3" type="ORF">SARC_17580</name>
</gene>
<dbReference type="InterPro" id="IPR015943">
    <property type="entry name" value="WD40/YVTN_repeat-like_dom_sf"/>
</dbReference>
<evidence type="ECO:0000313" key="4">
    <source>
        <dbReference type="Proteomes" id="UP000054560"/>
    </source>
</evidence>
<dbReference type="PANTHER" id="PTHR19848">
    <property type="entry name" value="WD40 REPEAT PROTEIN"/>
    <property type="match status" value="1"/>
</dbReference>
<dbReference type="AlphaFoldDB" id="A0A0L0EZS4"/>
<keyword evidence="2" id="KW-0677">Repeat</keyword>
<dbReference type="InterPro" id="IPR036322">
    <property type="entry name" value="WD40_repeat_dom_sf"/>
</dbReference>
<dbReference type="OrthoDB" id="2421129at2759"/>
<dbReference type="SUPFAM" id="SSF50978">
    <property type="entry name" value="WD40 repeat-like"/>
    <property type="match status" value="1"/>
</dbReference>
<dbReference type="PANTHER" id="PTHR19848:SF8">
    <property type="entry name" value="F-BOX AND WD REPEAT DOMAIN CONTAINING 7"/>
    <property type="match status" value="1"/>
</dbReference>
<dbReference type="Gene3D" id="2.130.10.10">
    <property type="entry name" value="YVTN repeat-like/Quinoprotein amine dehydrogenase"/>
    <property type="match status" value="1"/>
</dbReference>
<dbReference type="GeneID" id="25918084"/>
<evidence type="ECO:0000313" key="3">
    <source>
        <dbReference type="EMBL" id="KNC69901.1"/>
    </source>
</evidence>
<keyword evidence="4" id="KW-1185">Reference proteome</keyword>
<dbReference type="InterPro" id="IPR001680">
    <property type="entry name" value="WD40_rpt"/>
</dbReference>
<evidence type="ECO:0000256" key="2">
    <source>
        <dbReference type="ARBA" id="ARBA00022737"/>
    </source>
</evidence>
<accession>A0A0L0EZS4</accession>
<name>A0A0L0EZS4_9EUKA</name>
<dbReference type="SMART" id="SM00320">
    <property type="entry name" value="WD40"/>
    <property type="match status" value="1"/>
</dbReference>
<dbReference type="Pfam" id="PF00400">
    <property type="entry name" value="WD40"/>
    <property type="match status" value="1"/>
</dbReference>
<dbReference type="RefSeq" id="XP_014143803.1">
    <property type="nucleotide sequence ID" value="XM_014288328.1"/>
</dbReference>
<sequence>RDGTVRKWDIAHCNGADESADVPGWHEDESIVTPPLTSPPITHMSVSKAHTDWVNDLFVTPDGRTVVSCSSDKTVHVTNTASMTCDTSLVAHTDYVKRLAYAPDTNG</sequence>
<dbReference type="Proteomes" id="UP000054560">
    <property type="component" value="Unassembled WGS sequence"/>
</dbReference>
<evidence type="ECO:0000256" key="1">
    <source>
        <dbReference type="ARBA" id="ARBA00022574"/>
    </source>
</evidence>
<dbReference type="EMBL" id="KQ252865">
    <property type="protein sequence ID" value="KNC69901.1"/>
    <property type="molecule type" value="Genomic_DNA"/>
</dbReference>
<keyword evidence="1" id="KW-0853">WD repeat</keyword>
<feature type="non-terminal residue" evidence="3">
    <location>
        <position position="107"/>
    </location>
</feature>
<protein>
    <submittedName>
        <fullName evidence="3">Uncharacterized protein</fullName>
    </submittedName>
</protein>
<reference evidence="3 4" key="1">
    <citation type="submission" date="2011-02" db="EMBL/GenBank/DDBJ databases">
        <title>The Genome Sequence of Sphaeroforma arctica JP610.</title>
        <authorList>
            <consortium name="The Broad Institute Genome Sequencing Platform"/>
            <person name="Russ C."/>
            <person name="Cuomo C."/>
            <person name="Young S.K."/>
            <person name="Zeng Q."/>
            <person name="Gargeya S."/>
            <person name="Alvarado L."/>
            <person name="Berlin A."/>
            <person name="Chapman S.B."/>
            <person name="Chen Z."/>
            <person name="Freedman E."/>
            <person name="Gellesch M."/>
            <person name="Goldberg J."/>
            <person name="Griggs A."/>
            <person name="Gujja S."/>
            <person name="Heilman E."/>
            <person name="Heiman D."/>
            <person name="Howarth C."/>
            <person name="Mehta T."/>
            <person name="Neiman D."/>
            <person name="Pearson M."/>
            <person name="Roberts A."/>
            <person name="Saif S."/>
            <person name="Shea T."/>
            <person name="Shenoy N."/>
            <person name="Sisk P."/>
            <person name="Stolte C."/>
            <person name="Sykes S."/>
            <person name="White J."/>
            <person name="Yandava C."/>
            <person name="Burger G."/>
            <person name="Gray M.W."/>
            <person name="Holland P.W.H."/>
            <person name="King N."/>
            <person name="Lang F.B.F."/>
            <person name="Roger A.J."/>
            <person name="Ruiz-Trillo I."/>
            <person name="Haas B."/>
            <person name="Nusbaum C."/>
            <person name="Birren B."/>
        </authorList>
    </citation>
    <scope>NUCLEOTIDE SEQUENCE [LARGE SCALE GENOMIC DNA]</scope>
    <source>
        <strain evidence="3 4">JP610</strain>
    </source>
</reference>
<dbReference type="STRING" id="667725.A0A0L0EZS4"/>